<dbReference type="SUPFAM" id="SSF52141">
    <property type="entry name" value="Uracil-DNA glycosylase-like"/>
    <property type="match status" value="1"/>
</dbReference>
<dbReference type="CDD" id="cd10030">
    <property type="entry name" value="UDG-F4_TTUDGA_SPO1dp_like"/>
    <property type="match status" value="1"/>
</dbReference>
<organism evidence="13 14">
    <name type="scientific">candidate division WWE3 bacterium RIFCSPHIGHO2_02_FULL_38_14</name>
    <dbReference type="NCBI Taxonomy" id="1802620"/>
    <lineage>
        <taxon>Bacteria</taxon>
        <taxon>Katanobacteria</taxon>
    </lineage>
</organism>
<evidence type="ECO:0000256" key="4">
    <source>
        <dbReference type="ARBA" id="ARBA00019403"/>
    </source>
</evidence>
<dbReference type="Gene3D" id="3.40.470.10">
    <property type="entry name" value="Uracil-DNA glycosylase-like domain"/>
    <property type="match status" value="1"/>
</dbReference>
<comment type="caution">
    <text evidence="13">The sequence shown here is derived from an EMBL/GenBank/DDBJ whole genome shotgun (WGS) entry which is preliminary data.</text>
</comment>
<keyword evidence="6" id="KW-0479">Metal-binding</keyword>
<keyword evidence="8" id="KW-0378">Hydrolase</keyword>
<dbReference type="STRING" id="1802620.A3D91_00705"/>
<feature type="domain" description="Uracil-DNA glycosylase-like" evidence="12">
    <location>
        <begin position="32"/>
        <end position="183"/>
    </location>
</feature>
<evidence type="ECO:0000256" key="7">
    <source>
        <dbReference type="ARBA" id="ARBA00022763"/>
    </source>
</evidence>
<evidence type="ECO:0000256" key="2">
    <source>
        <dbReference type="ARBA" id="ARBA00006521"/>
    </source>
</evidence>
<evidence type="ECO:0000256" key="5">
    <source>
        <dbReference type="ARBA" id="ARBA00022485"/>
    </source>
</evidence>
<dbReference type="InterPro" id="IPR051536">
    <property type="entry name" value="UDG_Type-4/5"/>
</dbReference>
<evidence type="ECO:0000256" key="11">
    <source>
        <dbReference type="ARBA" id="ARBA00023204"/>
    </source>
</evidence>
<accession>A0A1F4VB01</accession>
<sequence length="215" mass="24035">MSDKKTLLEEIEKNIKICQKCRLCKFAKNAVPGEGNINTDIAFIGEAPGEVEDATGRPFVGRAGKLLESLLGGIGYKRSDVWIGNIIKHRPPENRDPFPDEIEACQPYLTLQLKLLAPKLIVTLGRFSMNHFYKEGKISRDHGSLFMSHGYNIFPVYHPAAALRNPEMSIALKKDFVKIPEVLGKIKDGTAFKNDNEIKTDNKNLQPKGQLGLNF</sequence>
<dbReference type="EC" id="3.2.2.27" evidence="3"/>
<keyword evidence="10" id="KW-0411">Iron-sulfur</keyword>
<dbReference type="EMBL" id="MEVD01000003">
    <property type="protein sequence ID" value="OGC54402.1"/>
    <property type="molecule type" value="Genomic_DNA"/>
</dbReference>
<dbReference type="GO" id="GO:0046872">
    <property type="term" value="F:metal ion binding"/>
    <property type="evidence" value="ECO:0007669"/>
    <property type="project" value="UniProtKB-KW"/>
</dbReference>
<keyword evidence="9" id="KW-0408">Iron</keyword>
<dbReference type="SMART" id="SM00986">
    <property type="entry name" value="UDG"/>
    <property type="match status" value="1"/>
</dbReference>
<dbReference type="PANTHER" id="PTHR33693:SF1">
    <property type="entry name" value="TYPE-4 URACIL-DNA GLYCOSYLASE"/>
    <property type="match status" value="1"/>
</dbReference>
<dbReference type="GO" id="GO:0006281">
    <property type="term" value="P:DNA repair"/>
    <property type="evidence" value="ECO:0007669"/>
    <property type="project" value="UniProtKB-KW"/>
</dbReference>
<evidence type="ECO:0000256" key="9">
    <source>
        <dbReference type="ARBA" id="ARBA00023004"/>
    </source>
</evidence>
<dbReference type="InterPro" id="IPR036895">
    <property type="entry name" value="Uracil-DNA_glycosylase-like_sf"/>
</dbReference>
<dbReference type="Proteomes" id="UP000178127">
    <property type="component" value="Unassembled WGS sequence"/>
</dbReference>
<dbReference type="GO" id="GO:0004844">
    <property type="term" value="F:uracil DNA N-glycosylase activity"/>
    <property type="evidence" value="ECO:0007669"/>
    <property type="project" value="UniProtKB-EC"/>
</dbReference>
<reference evidence="13 14" key="1">
    <citation type="journal article" date="2016" name="Nat. Commun.">
        <title>Thousands of microbial genomes shed light on interconnected biogeochemical processes in an aquifer system.</title>
        <authorList>
            <person name="Anantharaman K."/>
            <person name="Brown C.T."/>
            <person name="Hug L.A."/>
            <person name="Sharon I."/>
            <person name="Castelle C.J."/>
            <person name="Probst A.J."/>
            <person name="Thomas B.C."/>
            <person name="Singh A."/>
            <person name="Wilkins M.J."/>
            <person name="Karaoz U."/>
            <person name="Brodie E.L."/>
            <person name="Williams K.H."/>
            <person name="Hubbard S.S."/>
            <person name="Banfield J.F."/>
        </authorList>
    </citation>
    <scope>NUCLEOTIDE SEQUENCE [LARGE SCALE GENOMIC DNA]</scope>
</reference>
<evidence type="ECO:0000256" key="6">
    <source>
        <dbReference type="ARBA" id="ARBA00022723"/>
    </source>
</evidence>
<protein>
    <recommendedName>
        <fullName evidence="4">Type-4 uracil-DNA glycosylase</fullName>
        <ecNumber evidence="3">3.2.2.27</ecNumber>
    </recommendedName>
</protein>
<comment type="similarity">
    <text evidence="2">Belongs to the uracil-DNA glycosylase (UDG) superfamily. Type 4 (UDGa) family.</text>
</comment>
<evidence type="ECO:0000256" key="10">
    <source>
        <dbReference type="ARBA" id="ARBA00023014"/>
    </source>
</evidence>
<evidence type="ECO:0000313" key="13">
    <source>
        <dbReference type="EMBL" id="OGC54402.1"/>
    </source>
</evidence>
<dbReference type="GO" id="GO:0051539">
    <property type="term" value="F:4 iron, 4 sulfur cluster binding"/>
    <property type="evidence" value="ECO:0007669"/>
    <property type="project" value="UniProtKB-KW"/>
</dbReference>
<dbReference type="NCBIfam" id="TIGR00758">
    <property type="entry name" value="UDG_fam4"/>
    <property type="match status" value="1"/>
</dbReference>
<keyword evidence="11" id="KW-0234">DNA repair</keyword>
<dbReference type="Pfam" id="PF03167">
    <property type="entry name" value="UDG"/>
    <property type="match status" value="1"/>
</dbReference>
<evidence type="ECO:0000256" key="8">
    <source>
        <dbReference type="ARBA" id="ARBA00022801"/>
    </source>
</evidence>
<gene>
    <name evidence="13" type="ORF">A3D91_00705</name>
</gene>
<evidence type="ECO:0000256" key="3">
    <source>
        <dbReference type="ARBA" id="ARBA00012030"/>
    </source>
</evidence>
<dbReference type="PANTHER" id="PTHR33693">
    <property type="entry name" value="TYPE-5 URACIL-DNA GLYCOSYLASE"/>
    <property type="match status" value="1"/>
</dbReference>
<evidence type="ECO:0000259" key="12">
    <source>
        <dbReference type="SMART" id="SM00986"/>
    </source>
</evidence>
<keyword evidence="5" id="KW-0004">4Fe-4S</keyword>
<dbReference type="InterPro" id="IPR005273">
    <property type="entry name" value="Ura-DNA_glyco_family4"/>
</dbReference>
<comment type="catalytic activity">
    <reaction evidence="1">
        <text>Hydrolyzes single-stranded DNA or mismatched double-stranded DNA and polynucleotides, releasing free uracil.</text>
        <dbReference type="EC" id="3.2.2.27"/>
    </reaction>
</comment>
<evidence type="ECO:0000313" key="14">
    <source>
        <dbReference type="Proteomes" id="UP000178127"/>
    </source>
</evidence>
<name>A0A1F4VB01_UNCKA</name>
<dbReference type="AlphaFoldDB" id="A0A1F4VB01"/>
<dbReference type="SMART" id="SM00987">
    <property type="entry name" value="UreE_C"/>
    <property type="match status" value="1"/>
</dbReference>
<evidence type="ECO:0000256" key="1">
    <source>
        <dbReference type="ARBA" id="ARBA00001400"/>
    </source>
</evidence>
<proteinExistence type="inferred from homology"/>
<dbReference type="InterPro" id="IPR005122">
    <property type="entry name" value="Uracil-DNA_glycosylase-like"/>
</dbReference>
<keyword evidence="7" id="KW-0227">DNA damage</keyword>